<gene>
    <name evidence="1" type="ORF">FIBSPDRAFT_881545</name>
</gene>
<dbReference type="Proteomes" id="UP000076532">
    <property type="component" value="Unassembled WGS sequence"/>
</dbReference>
<evidence type="ECO:0000313" key="1">
    <source>
        <dbReference type="EMBL" id="KZP34094.1"/>
    </source>
</evidence>
<keyword evidence="2" id="KW-1185">Reference proteome</keyword>
<accession>A0A166WTH9</accession>
<sequence length="148" mass="16397">MSEKRKALESVNSSIQLALDTVIVKKDGGKFQDSKQAKLAAAVATLIGNAKALGLDANVIEETMKAAQDKDDKTAKRWMPIMQTYEIKKNENAGDPIEMGIIIGMKGLTKYQANEEPVVWTGPIRKILICQLPPIVRMLSIVAKWRQF</sequence>
<dbReference type="EMBL" id="KV417481">
    <property type="protein sequence ID" value="KZP34094.1"/>
    <property type="molecule type" value="Genomic_DNA"/>
</dbReference>
<protein>
    <submittedName>
        <fullName evidence="1">Uncharacterized protein</fullName>
    </submittedName>
</protein>
<dbReference type="AlphaFoldDB" id="A0A166WTH9"/>
<organism evidence="1 2">
    <name type="scientific">Athelia psychrophila</name>
    <dbReference type="NCBI Taxonomy" id="1759441"/>
    <lineage>
        <taxon>Eukaryota</taxon>
        <taxon>Fungi</taxon>
        <taxon>Dikarya</taxon>
        <taxon>Basidiomycota</taxon>
        <taxon>Agaricomycotina</taxon>
        <taxon>Agaricomycetes</taxon>
        <taxon>Agaricomycetidae</taxon>
        <taxon>Atheliales</taxon>
        <taxon>Atheliaceae</taxon>
        <taxon>Athelia</taxon>
    </lineage>
</organism>
<name>A0A166WTH9_9AGAM</name>
<evidence type="ECO:0000313" key="2">
    <source>
        <dbReference type="Proteomes" id="UP000076532"/>
    </source>
</evidence>
<reference evidence="1 2" key="1">
    <citation type="journal article" date="2016" name="Mol. Biol. Evol.">
        <title>Comparative Genomics of Early-Diverging Mushroom-Forming Fungi Provides Insights into the Origins of Lignocellulose Decay Capabilities.</title>
        <authorList>
            <person name="Nagy L.G."/>
            <person name="Riley R."/>
            <person name="Tritt A."/>
            <person name="Adam C."/>
            <person name="Daum C."/>
            <person name="Floudas D."/>
            <person name="Sun H."/>
            <person name="Yadav J.S."/>
            <person name="Pangilinan J."/>
            <person name="Larsson K.H."/>
            <person name="Matsuura K."/>
            <person name="Barry K."/>
            <person name="Labutti K."/>
            <person name="Kuo R."/>
            <person name="Ohm R.A."/>
            <person name="Bhattacharya S.S."/>
            <person name="Shirouzu T."/>
            <person name="Yoshinaga Y."/>
            <person name="Martin F.M."/>
            <person name="Grigoriev I.V."/>
            <person name="Hibbett D.S."/>
        </authorList>
    </citation>
    <scope>NUCLEOTIDE SEQUENCE [LARGE SCALE GENOMIC DNA]</scope>
    <source>
        <strain evidence="1 2">CBS 109695</strain>
    </source>
</reference>
<proteinExistence type="predicted"/>